<accession>A0A6A5UVS0</accession>
<organism evidence="2 3">
    <name type="scientific">Bimuria novae-zelandiae CBS 107.79</name>
    <dbReference type="NCBI Taxonomy" id="1447943"/>
    <lineage>
        <taxon>Eukaryota</taxon>
        <taxon>Fungi</taxon>
        <taxon>Dikarya</taxon>
        <taxon>Ascomycota</taxon>
        <taxon>Pezizomycotina</taxon>
        <taxon>Dothideomycetes</taxon>
        <taxon>Pleosporomycetidae</taxon>
        <taxon>Pleosporales</taxon>
        <taxon>Massarineae</taxon>
        <taxon>Didymosphaeriaceae</taxon>
        <taxon>Bimuria</taxon>
    </lineage>
</organism>
<dbReference type="OrthoDB" id="4157173at2759"/>
<evidence type="ECO:0000313" key="2">
    <source>
        <dbReference type="EMBL" id="KAF1968530.1"/>
    </source>
</evidence>
<keyword evidence="1" id="KW-1133">Transmembrane helix</keyword>
<dbReference type="InterPro" id="IPR025363">
    <property type="entry name" value="DUF4267"/>
</dbReference>
<sequence length="139" mass="14690">MGVPSRGAHFRKSFPCCPKAFPNRLLSPSTWRNLGLGLTTAFVGLGALALFAPTAAADSLGVVPTTPESHAVNEKGMVFLGIRDVAVAAALAWFYAERKDREMGVLTTAWTLVGWDKGIWTLWGGAGVVAFIGTGLIQS</sequence>
<feature type="transmembrane region" description="Helical" evidence="1">
    <location>
        <begin position="117"/>
        <end position="137"/>
    </location>
</feature>
<gene>
    <name evidence="2" type="ORF">BU23DRAFT_583203</name>
</gene>
<keyword evidence="3" id="KW-1185">Reference proteome</keyword>
<reference evidence="2" key="1">
    <citation type="journal article" date="2020" name="Stud. Mycol.">
        <title>101 Dothideomycetes genomes: a test case for predicting lifestyles and emergence of pathogens.</title>
        <authorList>
            <person name="Haridas S."/>
            <person name="Albert R."/>
            <person name="Binder M."/>
            <person name="Bloem J."/>
            <person name="Labutti K."/>
            <person name="Salamov A."/>
            <person name="Andreopoulos B."/>
            <person name="Baker S."/>
            <person name="Barry K."/>
            <person name="Bills G."/>
            <person name="Bluhm B."/>
            <person name="Cannon C."/>
            <person name="Castanera R."/>
            <person name="Culley D."/>
            <person name="Daum C."/>
            <person name="Ezra D."/>
            <person name="Gonzalez J."/>
            <person name="Henrissat B."/>
            <person name="Kuo A."/>
            <person name="Liang C."/>
            <person name="Lipzen A."/>
            <person name="Lutzoni F."/>
            <person name="Magnuson J."/>
            <person name="Mondo S."/>
            <person name="Nolan M."/>
            <person name="Ohm R."/>
            <person name="Pangilinan J."/>
            <person name="Park H.-J."/>
            <person name="Ramirez L."/>
            <person name="Alfaro M."/>
            <person name="Sun H."/>
            <person name="Tritt A."/>
            <person name="Yoshinaga Y."/>
            <person name="Zwiers L.-H."/>
            <person name="Turgeon B."/>
            <person name="Goodwin S."/>
            <person name="Spatafora J."/>
            <person name="Crous P."/>
            <person name="Grigoriev I."/>
        </authorList>
    </citation>
    <scope>NUCLEOTIDE SEQUENCE</scope>
    <source>
        <strain evidence="2">CBS 107.79</strain>
    </source>
</reference>
<name>A0A6A5UVS0_9PLEO</name>
<evidence type="ECO:0000313" key="3">
    <source>
        <dbReference type="Proteomes" id="UP000800036"/>
    </source>
</evidence>
<keyword evidence="1" id="KW-0812">Transmembrane</keyword>
<dbReference type="Pfam" id="PF14087">
    <property type="entry name" value="DUF4267"/>
    <property type="match status" value="1"/>
</dbReference>
<dbReference type="Proteomes" id="UP000800036">
    <property type="component" value="Unassembled WGS sequence"/>
</dbReference>
<dbReference type="AlphaFoldDB" id="A0A6A5UVS0"/>
<feature type="transmembrane region" description="Helical" evidence="1">
    <location>
        <begin position="34"/>
        <end position="56"/>
    </location>
</feature>
<proteinExistence type="predicted"/>
<keyword evidence="1" id="KW-0472">Membrane</keyword>
<evidence type="ECO:0000256" key="1">
    <source>
        <dbReference type="SAM" id="Phobius"/>
    </source>
</evidence>
<dbReference type="EMBL" id="ML976719">
    <property type="protein sequence ID" value="KAF1968530.1"/>
    <property type="molecule type" value="Genomic_DNA"/>
</dbReference>
<feature type="transmembrane region" description="Helical" evidence="1">
    <location>
        <begin position="76"/>
        <end position="96"/>
    </location>
</feature>
<protein>
    <submittedName>
        <fullName evidence="2">Uncharacterized protein</fullName>
    </submittedName>
</protein>